<dbReference type="InterPro" id="IPR005174">
    <property type="entry name" value="KIB1-4_b-propeller"/>
</dbReference>
<sequence length="202" mass="23679">MRYDRWNNLPKDILIDVVPRLSCRDDYYKFSVVYKSWNSIAPEAVDILADFVIAERPWWLLLRFPPRISMLLLAKEVAPGSTHYDTEFDLNKDYSYMNKDIIMTMMNFHDIVYYKEKFYAVNSVGDVYVYCIDDDQERGGHKATKIASIVPIDYSEQNYLVEALSACGLWLLVRHGMEKLVKRGLGRPSKYRTTNFDVAVKY</sequence>
<dbReference type="EMBL" id="CP093351">
    <property type="protein sequence ID" value="WOH15003.1"/>
    <property type="molecule type" value="Genomic_DNA"/>
</dbReference>
<evidence type="ECO:0000313" key="3">
    <source>
        <dbReference type="Proteomes" id="UP000077755"/>
    </source>
</evidence>
<reference evidence="2" key="1">
    <citation type="journal article" date="2016" name="Nat. Genet.">
        <title>A high-quality carrot genome assembly provides new insights into carotenoid accumulation and asterid genome evolution.</title>
        <authorList>
            <person name="Iorizzo M."/>
            <person name="Ellison S."/>
            <person name="Senalik D."/>
            <person name="Zeng P."/>
            <person name="Satapoomin P."/>
            <person name="Huang J."/>
            <person name="Bowman M."/>
            <person name="Iovene M."/>
            <person name="Sanseverino W."/>
            <person name="Cavagnaro P."/>
            <person name="Yildiz M."/>
            <person name="Macko-Podgorni A."/>
            <person name="Moranska E."/>
            <person name="Grzebelus E."/>
            <person name="Grzebelus D."/>
            <person name="Ashrafi H."/>
            <person name="Zheng Z."/>
            <person name="Cheng S."/>
            <person name="Spooner D."/>
            <person name="Van Deynze A."/>
            <person name="Simon P."/>
        </authorList>
    </citation>
    <scope>NUCLEOTIDE SEQUENCE</scope>
    <source>
        <tissue evidence="2">Leaf</tissue>
    </source>
</reference>
<dbReference type="SUPFAM" id="SSF81383">
    <property type="entry name" value="F-box domain"/>
    <property type="match status" value="1"/>
</dbReference>
<dbReference type="Pfam" id="PF03478">
    <property type="entry name" value="Beta-prop_KIB1-4"/>
    <property type="match status" value="1"/>
</dbReference>
<dbReference type="InterPro" id="IPR036047">
    <property type="entry name" value="F-box-like_dom_sf"/>
</dbReference>
<protein>
    <recommendedName>
        <fullName evidence="1">KIB1-4 beta-propeller domain-containing protein</fullName>
    </recommendedName>
</protein>
<evidence type="ECO:0000313" key="2">
    <source>
        <dbReference type="EMBL" id="WOH15003.1"/>
    </source>
</evidence>
<reference evidence="2" key="2">
    <citation type="submission" date="2022-03" db="EMBL/GenBank/DDBJ databases">
        <title>Draft title - Genomic analysis of global carrot germplasm unveils the trajectory of domestication and the origin of high carotenoid orange carrot.</title>
        <authorList>
            <person name="Iorizzo M."/>
            <person name="Ellison S."/>
            <person name="Senalik D."/>
            <person name="Macko-Podgorni A."/>
            <person name="Grzebelus D."/>
            <person name="Bostan H."/>
            <person name="Rolling W."/>
            <person name="Curaba J."/>
            <person name="Simon P."/>
        </authorList>
    </citation>
    <scope>NUCLEOTIDE SEQUENCE</scope>
    <source>
        <tissue evidence="2">Leaf</tissue>
    </source>
</reference>
<organism evidence="2 3">
    <name type="scientific">Daucus carota subsp. sativus</name>
    <name type="common">Carrot</name>
    <dbReference type="NCBI Taxonomy" id="79200"/>
    <lineage>
        <taxon>Eukaryota</taxon>
        <taxon>Viridiplantae</taxon>
        <taxon>Streptophyta</taxon>
        <taxon>Embryophyta</taxon>
        <taxon>Tracheophyta</taxon>
        <taxon>Spermatophyta</taxon>
        <taxon>Magnoliopsida</taxon>
        <taxon>eudicotyledons</taxon>
        <taxon>Gunneridae</taxon>
        <taxon>Pentapetalae</taxon>
        <taxon>asterids</taxon>
        <taxon>campanulids</taxon>
        <taxon>Apiales</taxon>
        <taxon>Apiaceae</taxon>
        <taxon>Apioideae</taxon>
        <taxon>Scandiceae</taxon>
        <taxon>Daucinae</taxon>
        <taxon>Daucus</taxon>
        <taxon>Daucus sect. Daucus</taxon>
    </lineage>
</organism>
<proteinExistence type="predicted"/>
<dbReference type="Gramene" id="KZM82295">
    <property type="protein sequence ID" value="KZM82295"/>
    <property type="gene ID" value="DCAR_029793"/>
</dbReference>
<evidence type="ECO:0000259" key="1">
    <source>
        <dbReference type="Pfam" id="PF03478"/>
    </source>
</evidence>
<accession>A0A175YFJ1</accession>
<feature type="domain" description="KIB1-4 beta-propeller" evidence="1">
    <location>
        <begin position="96"/>
        <end position="198"/>
    </location>
</feature>
<dbReference type="InterPro" id="IPR050942">
    <property type="entry name" value="F-box_BR-signaling"/>
</dbReference>
<gene>
    <name evidence="2" type="ORF">DCAR_0934533</name>
</gene>
<dbReference type="PANTHER" id="PTHR44259">
    <property type="entry name" value="OS07G0183000 PROTEIN-RELATED"/>
    <property type="match status" value="1"/>
</dbReference>
<name>A0A175YFJ1_DAUCS</name>
<dbReference type="AlphaFoldDB" id="A0A175YFJ1"/>
<keyword evidence="3" id="KW-1185">Reference proteome</keyword>
<dbReference type="Proteomes" id="UP000077755">
    <property type="component" value="Chromosome 9"/>
</dbReference>